<dbReference type="EMBL" id="CM007653">
    <property type="protein sequence ID" value="ONI18423.1"/>
    <property type="molecule type" value="Genomic_DNA"/>
</dbReference>
<protein>
    <submittedName>
        <fullName evidence="1">Uncharacterized protein</fullName>
    </submittedName>
</protein>
<dbReference type="Proteomes" id="UP000006882">
    <property type="component" value="Chromosome G3"/>
</dbReference>
<reference evidence="1 2" key="1">
    <citation type="journal article" date="2013" name="Nat. Genet.">
        <title>The high-quality draft genome of peach (Prunus persica) identifies unique patterns of genetic diversity, domestication and genome evolution.</title>
        <authorList>
            <consortium name="International Peach Genome Initiative"/>
            <person name="Verde I."/>
            <person name="Abbott A.G."/>
            <person name="Scalabrin S."/>
            <person name="Jung S."/>
            <person name="Shu S."/>
            <person name="Marroni F."/>
            <person name="Zhebentyayeva T."/>
            <person name="Dettori M.T."/>
            <person name="Grimwood J."/>
            <person name="Cattonaro F."/>
            <person name="Zuccolo A."/>
            <person name="Rossini L."/>
            <person name="Jenkins J."/>
            <person name="Vendramin E."/>
            <person name="Meisel L.A."/>
            <person name="Decroocq V."/>
            <person name="Sosinski B."/>
            <person name="Prochnik S."/>
            <person name="Mitros T."/>
            <person name="Policriti A."/>
            <person name="Cipriani G."/>
            <person name="Dondini L."/>
            <person name="Ficklin S."/>
            <person name="Goodstein D.M."/>
            <person name="Xuan P."/>
            <person name="Del Fabbro C."/>
            <person name="Aramini V."/>
            <person name="Copetti D."/>
            <person name="Gonzalez S."/>
            <person name="Horner D.S."/>
            <person name="Falchi R."/>
            <person name="Lucas S."/>
            <person name="Mica E."/>
            <person name="Maldonado J."/>
            <person name="Lazzari B."/>
            <person name="Bielenberg D."/>
            <person name="Pirona R."/>
            <person name="Miculan M."/>
            <person name="Barakat A."/>
            <person name="Testolin R."/>
            <person name="Stella A."/>
            <person name="Tartarini S."/>
            <person name="Tonutti P."/>
            <person name="Arus P."/>
            <person name="Orellana A."/>
            <person name="Wells C."/>
            <person name="Main D."/>
            <person name="Vizzotto G."/>
            <person name="Silva H."/>
            <person name="Salamini F."/>
            <person name="Schmutz J."/>
            <person name="Morgante M."/>
            <person name="Rokhsar D.S."/>
        </authorList>
    </citation>
    <scope>NUCLEOTIDE SEQUENCE [LARGE SCALE GENOMIC DNA]</scope>
    <source>
        <strain evidence="2">cv. Nemared</strain>
    </source>
</reference>
<evidence type="ECO:0000313" key="1">
    <source>
        <dbReference type="EMBL" id="ONI18423.1"/>
    </source>
</evidence>
<accession>A0A251Q3P8</accession>
<evidence type="ECO:0000313" key="2">
    <source>
        <dbReference type="Proteomes" id="UP000006882"/>
    </source>
</evidence>
<organism evidence="1 2">
    <name type="scientific">Prunus persica</name>
    <name type="common">Peach</name>
    <name type="synonym">Amygdalus persica</name>
    <dbReference type="NCBI Taxonomy" id="3760"/>
    <lineage>
        <taxon>Eukaryota</taxon>
        <taxon>Viridiplantae</taxon>
        <taxon>Streptophyta</taxon>
        <taxon>Embryophyta</taxon>
        <taxon>Tracheophyta</taxon>
        <taxon>Spermatophyta</taxon>
        <taxon>Magnoliopsida</taxon>
        <taxon>eudicotyledons</taxon>
        <taxon>Gunneridae</taxon>
        <taxon>Pentapetalae</taxon>
        <taxon>rosids</taxon>
        <taxon>fabids</taxon>
        <taxon>Rosales</taxon>
        <taxon>Rosaceae</taxon>
        <taxon>Amygdaloideae</taxon>
        <taxon>Amygdaleae</taxon>
        <taxon>Prunus</taxon>
    </lineage>
</organism>
<dbReference type="AlphaFoldDB" id="A0A251Q3P8"/>
<gene>
    <name evidence="1" type="ORF">PRUPE_3G214700</name>
</gene>
<keyword evidence="2" id="KW-1185">Reference proteome</keyword>
<dbReference type="Gramene" id="ONI18423">
    <property type="protein sequence ID" value="ONI18423"/>
    <property type="gene ID" value="PRUPE_3G214700"/>
</dbReference>
<name>A0A251Q3P8_PRUPE</name>
<proteinExistence type="predicted"/>
<sequence>MISLRHSILSLVMPNFIYNKNRHRTVGRLLCHIEQIGKSVLKFEVDLSFSLLSAINIQDENNQCNA</sequence>